<dbReference type="KEGG" id="pnl:PNK_2242"/>
<evidence type="ECO:0000313" key="1">
    <source>
        <dbReference type="EMBL" id="CUI17843.1"/>
    </source>
</evidence>
<accession>A0A0U5EU97</accession>
<reference evidence="2" key="1">
    <citation type="submission" date="2015-09" db="EMBL/GenBank/DDBJ databases">
        <authorList>
            <person name="Bertelli C."/>
        </authorList>
    </citation>
    <scope>NUCLEOTIDE SEQUENCE [LARGE SCALE GENOMIC DNA]</scope>
    <source>
        <strain evidence="2">KNic</strain>
    </source>
</reference>
<dbReference type="GO" id="GO:0016020">
    <property type="term" value="C:membrane"/>
    <property type="evidence" value="ECO:0007669"/>
    <property type="project" value="InterPro"/>
</dbReference>
<dbReference type="RefSeq" id="WP_059062076.1">
    <property type="nucleotide sequence ID" value="NZ_LN879502.1"/>
</dbReference>
<dbReference type="Gene3D" id="3.40.50.12580">
    <property type="match status" value="1"/>
</dbReference>
<proteinExistence type="predicted"/>
<dbReference type="Pfam" id="PF04464">
    <property type="entry name" value="Glyphos_transf"/>
    <property type="match status" value="1"/>
</dbReference>
<protein>
    <recommendedName>
        <fullName evidence="3">CDP-glycerol:poly(Glycerophosphate) glycerophosphotransferase</fullName>
    </recommendedName>
</protein>
<keyword evidence="2" id="KW-1185">Reference proteome</keyword>
<dbReference type="EMBL" id="LN879502">
    <property type="protein sequence ID" value="CUI17843.1"/>
    <property type="molecule type" value="Genomic_DNA"/>
</dbReference>
<organism evidence="1 2">
    <name type="scientific">Candidatus Protochlamydia naegleriophila</name>
    <dbReference type="NCBI Taxonomy" id="389348"/>
    <lineage>
        <taxon>Bacteria</taxon>
        <taxon>Pseudomonadati</taxon>
        <taxon>Chlamydiota</taxon>
        <taxon>Chlamydiia</taxon>
        <taxon>Parachlamydiales</taxon>
        <taxon>Parachlamydiaceae</taxon>
        <taxon>Candidatus Protochlamydia</taxon>
    </lineage>
</organism>
<dbReference type="PATRIC" id="fig|389348.3.peg.2520"/>
<dbReference type="Proteomes" id="UP000069902">
    <property type="component" value="Chromosome cPNK"/>
</dbReference>
<evidence type="ECO:0008006" key="3">
    <source>
        <dbReference type="Google" id="ProtNLM"/>
    </source>
</evidence>
<name>A0A0U5EU97_9BACT</name>
<sequence length="366" mass="43520">MALKEKACIGLNPNTYSHLTEHLAPICVIMDMPLLLTDEKHAAEAQRLYPNLKVLLMDWEDVTPQFLIEHYDVFFQSEPWKRHEFYANFRGLEKAYLKEVRNVHCPHGFSDKIFWLEKCVWEDIVLIYGENMIDLFKGLGIAEHLNAAPRVGNYRYLYYKHYQSHFDRLAEEHVWSRFKNRQPTILYAPTCHDQDHTTSFMHAEQLFEKVPSSYNLLVKIHPALEETDGPAVYRMMGKYEKRDNIVFIQDFPPVYPLLAKSDLYIGDMSSIGYDFLSFNRPMFFLNQTKKDAKKDRNLFLYRCGFEILPEQYGELYQILETQLPFDQERYGSIRKEIYRYTFGEEIPFEKIRESIMQATFSPKKFD</sequence>
<dbReference type="AlphaFoldDB" id="A0A0U5EU97"/>
<dbReference type="GO" id="GO:0047355">
    <property type="term" value="F:CDP-glycerol glycerophosphotransferase activity"/>
    <property type="evidence" value="ECO:0007669"/>
    <property type="project" value="InterPro"/>
</dbReference>
<dbReference type="SUPFAM" id="SSF53756">
    <property type="entry name" value="UDP-Glycosyltransferase/glycogen phosphorylase"/>
    <property type="match status" value="1"/>
</dbReference>
<dbReference type="InParanoid" id="A0A0U5EU97"/>
<gene>
    <name evidence="1" type="ORF">PNK_2242</name>
</gene>
<dbReference type="InterPro" id="IPR007554">
    <property type="entry name" value="Glycerophosphate_synth"/>
</dbReference>
<dbReference type="InterPro" id="IPR043148">
    <property type="entry name" value="TagF_C"/>
</dbReference>
<evidence type="ECO:0000313" key="2">
    <source>
        <dbReference type="Proteomes" id="UP000069902"/>
    </source>
</evidence>
<dbReference type="STRING" id="389348.PNK_2242"/>